<proteinExistence type="predicted"/>
<reference evidence="2" key="2">
    <citation type="submission" date="2023-04" db="EMBL/GenBank/DDBJ databases">
        <authorList>
            <person name="Bruccoleri R.E."/>
            <person name="Oakeley E.J."/>
            <person name="Faust A.-M."/>
            <person name="Dessus-Babus S."/>
            <person name="Altorfer M."/>
            <person name="Burckhardt D."/>
            <person name="Oertli M."/>
            <person name="Naumann U."/>
            <person name="Petersen F."/>
            <person name="Wong J."/>
        </authorList>
    </citation>
    <scope>NUCLEOTIDE SEQUENCE</scope>
    <source>
        <strain evidence="2">GSM-AAB239-AS_SAM_17_03QT</strain>
        <tissue evidence="2">Leaf</tissue>
    </source>
</reference>
<reference evidence="2" key="1">
    <citation type="journal article" date="2023" name="GigaByte">
        <title>Genome assembly of the bearded iris, Iris pallida Lam.</title>
        <authorList>
            <person name="Bruccoleri R.E."/>
            <person name="Oakeley E.J."/>
            <person name="Faust A.M.E."/>
            <person name="Altorfer M."/>
            <person name="Dessus-Babus S."/>
            <person name="Burckhardt D."/>
            <person name="Oertli M."/>
            <person name="Naumann U."/>
            <person name="Petersen F."/>
            <person name="Wong J."/>
        </authorList>
    </citation>
    <scope>NUCLEOTIDE SEQUENCE</scope>
    <source>
        <strain evidence="2">GSM-AAB239-AS_SAM_17_03QT</strain>
    </source>
</reference>
<sequence>MAGSSEGEEARAEDPPEPRPPPPPGQPSLRLRPGRHEAPHPIGEGFALEAKIESAGPDCIVPGQVAPISYSDSRYGLLQDLI</sequence>
<gene>
    <name evidence="2" type="ORF">M6B38_156920</name>
</gene>
<comment type="caution">
    <text evidence="2">The sequence shown here is derived from an EMBL/GenBank/DDBJ whole genome shotgun (WGS) entry which is preliminary data.</text>
</comment>
<keyword evidence="3" id="KW-1185">Reference proteome</keyword>
<accession>A0AAX6F2P4</accession>
<name>A0AAX6F2P4_IRIPA</name>
<dbReference type="EMBL" id="JANAVB010032420">
    <property type="protein sequence ID" value="KAJ6810439.1"/>
    <property type="molecule type" value="Genomic_DNA"/>
</dbReference>
<feature type="compositionally biased region" description="Basic and acidic residues" evidence="1">
    <location>
        <begin position="8"/>
        <end position="17"/>
    </location>
</feature>
<protein>
    <submittedName>
        <fullName evidence="2">Uncharacterized protein</fullName>
    </submittedName>
</protein>
<dbReference type="AlphaFoldDB" id="A0AAX6F2P4"/>
<evidence type="ECO:0000313" key="3">
    <source>
        <dbReference type="Proteomes" id="UP001140949"/>
    </source>
</evidence>
<dbReference type="Proteomes" id="UP001140949">
    <property type="component" value="Unassembled WGS sequence"/>
</dbReference>
<feature type="region of interest" description="Disordered" evidence="1">
    <location>
        <begin position="1"/>
        <end position="42"/>
    </location>
</feature>
<evidence type="ECO:0000313" key="2">
    <source>
        <dbReference type="EMBL" id="KAJ6810439.1"/>
    </source>
</evidence>
<evidence type="ECO:0000256" key="1">
    <source>
        <dbReference type="SAM" id="MobiDB-lite"/>
    </source>
</evidence>
<organism evidence="2 3">
    <name type="scientific">Iris pallida</name>
    <name type="common">Sweet iris</name>
    <dbReference type="NCBI Taxonomy" id="29817"/>
    <lineage>
        <taxon>Eukaryota</taxon>
        <taxon>Viridiplantae</taxon>
        <taxon>Streptophyta</taxon>
        <taxon>Embryophyta</taxon>
        <taxon>Tracheophyta</taxon>
        <taxon>Spermatophyta</taxon>
        <taxon>Magnoliopsida</taxon>
        <taxon>Liliopsida</taxon>
        <taxon>Asparagales</taxon>
        <taxon>Iridaceae</taxon>
        <taxon>Iridoideae</taxon>
        <taxon>Irideae</taxon>
        <taxon>Iris</taxon>
    </lineage>
</organism>